<keyword evidence="4" id="KW-1185">Reference proteome</keyword>
<dbReference type="Proteomes" id="UP000027946">
    <property type="component" value="Unassembled WGS sequence"/>
</dbReference>
<gene>
    <name evidence="3" type="ORF">CLIT_13c00770</name>
</gene>
<evidence type="ECO:0000313" key="4">
    <source>
        <dbReference type="Proteomes" id="UP000027946"/>
    </source>
</evidence>
<evidence type="ECO:0000313" key="3">
    <source>
        <dbReference type="EMBL" id="KDR94755.1"/>
    </source>
</evidence>
<name>A0A069REX9_PEPLI</name>
<accession>A0A069REX9</accession>
<proteinExistence type="predicted"/>
<dbReference type="GO" id="GO:0044780">
    <property type="term" value="P:bacterial-type flagellum assembly"/>
    <property type="evidence" value="ECO:0007669"/>
    <property type="project" value="InterPro"/>
</dbReference>
<organism evidence="3 4">
    <name type="scientific">Peptoclostridium litorale DSM 5388</name>
    <dbReference type="NCBI Taxonomy" id="1121324"/>
    <lineage>
        <taxon>Bacteria</taxon>
        <taxon>Bacillati</taxon>
        <taxon>Bacillota</taxon>
        <taxon>Clostridia</taxon>
        <taxon>Peptostreptococcales</taxon>
        <taxon>Peptoclostridiaceae</taxon>
        <taxon>Peptoclostridium</taxon>
    </lineage>
</organism>
<evidence type="ECO:0008006" key="5">
    <source>
        <dbReference type="Google" id="ProtNLM"/>
    </source>
</evidence>
<evidence type="ECO:0000256" key="2">
    <source>
        <dbReference type="SAM" id="Coils"/>
    </source>
</evidence>
<dbReference type="STRING" id="1121324.CLIT_13c00770"/>
<dbReference type="EMBL" id="JJMM01000013">
    <property type="protein sequence ID" value="KDR94755.1"/>
    <property type="molecule type" value="Genomic_DNA"/>
</dbReference>
<keyword evidence="2" id="KW-0175">Coiled coil</keyword>
<dbReference type="SUPFAM" id="SSF140566">
    <property type="entry name" value="FlgN-like"/>
    <property type="match status" value="1"/>
</dbReference>
<keyword evidence="1" id="KW-1005">Bacterial flagellum biogenesis</keyword>
<dbReference type="eggNOG" id="ENOG5032MNN">
    <property type="taxonomic scope" value="Bacteria"/>
</dbReference>
<comment type="caution">
    <text evidence="3">The sequence shown here is derived from an EMBL/GenBank/DDBJ whole genome shotgun (WGS) entry which is preliminary data.</text>
</comment>
<dbReference type="Gene3D" id="1.20.58.300">
    <property type="entry name" value="FlgN-like"/>
    <property type="match status" value="1"/>
</dbReference>
<evidence type="ECO:0000256" key="1">
    <source>
        <dbReference type="ARBA" id="ARBA00022795"/>
    </source>
</evidence>
<sequence>MEHIERFIQILSRQLHLNKRLLELANEKREVLLGDDVKRLSEMIIDEQEMVKEMILLEKERASEAARIGRGAGIRKVEDIKEIVGRKSVEKMHEIEGLANELRRVLEELEEKNSTNQALMQFTLEYIDLNVNIMTAKREPSGYSKDKTLPLPGGGVSFDSKY</sequence>
<dbReference type="InterPro" id="IPR036679">
    <property type="entry name" value="FlgN-like_sf"/>
</dbReference>
<feature type="coiled-coil region" evidence="2">
    <location>
        <begin position="92"/>
        <end position="119"/>
    </location>
</feature>
<dbReference type="RefSeq" id="WP_038265874.1">
    <property type="nucleotide sequence ID" value="NZ_FSRH01000005.1"/>
</dbReference>
<reference evidence="3 4" key="1">
    <citation type="submission" date="2014-03" db="EMBL/GenBank/DDBJ databases">
        <title>Genome sequence of Clostridium litorale W6, DSM 5388.</title>
        <authorList>
            <person name="Poehlein A."/>
            <person name="Jagirdar A."/>
            <person name="Khonsari B."/>
            <person name="Chibani C.M."/>
            <person name="Gutierrez Gutierrez D.A."/>
            <person name="Davydova E."/>
            <person name="Alghaithi H.S."/>
            <person name="Nair K.P."/>
            <person name="Dhamotharan K."/>
            <person name="Chandran L."/>
            <person name="G W."/>
            <person name="Daniel R."/>
        </authorList>
    </citation>
    <scope>NUCLEOTIDE SEQUENCE [LARGE SCALE GENOMIC DNA]</scope>
    <source>
        <strain evidence="3 4">W6</strain>
    </source>
</reference>
<dbReference type="InterPro" id="IPR007809">
    <property type="entry name" value="FlgN-like"/>
</dbReference>
<dbReference type="AlphaFoldDB" id="A0A069REX9"/>
<dbReference type="Pfam" id="PF05130">
    <property type="entry name" value="FlgN"/>
    <property type="match status" value="1"/>
</dbReference>
<protein>
    <recommendedName>
        <fullName evidence="5">FlgN family protein</fullName>
    </recommendedName>
</protein>
<dbReference type="OrthoDB" id="1753099at2"/>